<accession>A0A517TA46</accession>
<dbReference type="AlphaFoldDB" id="A0A517TA46"/>
<organism evidence="1 2">
    <name type="scientific">Calycomorphotria hydatis</name>
    <dbReference type="NCBI Taxonomy" id="2528027"/>
    <lineage>
        <taxon>Bacteria</taxon>
        <taxon>Pseudomonadati</taxon>
        <taxon>Planctomycetota</taxon>
        <taxon>Planctomycetia</taxon>
        <taxon>Planctomycetales</taxon>
        <taxon>Planctomycetaceae</taxon>
        <taxon>Calycomorphotria</taxon>
    </lineage>
</organism>
<keyword evidence="2" id="KW-1185">Reference proteome</keyword>
<name>A0A517TA46_9PLAN</name>
<proteinExistence type="predicted"/>
<evidence type="ECO:0000313" key="2">
    <source>
        <dbReference type="Proteomes" id="UP000319976"/>
    </source>
</evidence>
<sequence length="402" mass="44267">MVLLFQSHTFQGAGRRGTDLTKRAIVQVITKPDGSQLYYIYERKAGRGGHSRSTAYYELKGIRPALGGDITPEEAAYLTLWDGATADDVADDFRTLVMLEFAANLVPGFGTADELRQFLENDPDSSVWDLIFAAAGDLSFGLGAATKTTYKGASLASKTITKLNTLRLGLEGGAGVAQVFTAAYLSLTSDSLGEVASNSARGIANLMGVRFTVKEIKALRQLKGLDRTTDKVDDIVRTAGRSTIPLSGSVRRLQEDAAQTRSYLASKEGRNWKKFRTREAGTKKAPVVAVSELELDNQTFTVRAFSGETQLDNFAPYVPDPNRRLKANIDYPEKSQFLRDVDAEAKIFERMLDLTNPNTSGTLRMYVDKILCLSCKDMAKRFKKLRPNIKLELSWPDGAETF</sequence>
<protein>
    <submittedName>
        <fullName evidence="1">Uncharacterized protein</fullName>
    </submittedName>
</protein>
<reference evidence="1 2" key="1">
    <citation type="submission" date="2019-02" db="EMBL/GenBank/DDBJ databases">
        <title>Deep-cultivation of Planctomycetes and their phenomic and genomic characterization uncovers novel biology.</title>
        <authorList>
            <person name="Wiegand S."/>
            <person name="Jogler M."/>
            <person name="Boedeker C."/>
            <person name="Pinto D."/>
            <person name="Vollmers J."/>
            <person name="Rivas-Marin E."/>
            <person name="Kohn T."/>
            <person name="Peeters S.H."/>
            <person name="Heuer A."/>
            <person name="Rast P."/>
            <person name="Oberbeckmann S."/>
            <person name="Bunk B."/>
            <person name="Jeske O."/>
            <person name="Meyerdierks A."/>
            <person name="Storesund J.E."/>
            <person name="Kallscheuer N."/>
            <person name="Luecker S."/>
            <person name="Lage O.M."/>
            <person name="Pohl T."/>
            <person name="Merkel B.J."/>
            <person name="Hornburger P."/>
            <person name="Mueller R.-W."/>
            <person name="Bruemmer F."/>
            <person name="Labrenz M."/>
            <person name="Spormann A.M."/>
            <person name="Op den Camp H."/>
            <person name="Overmann J."/>
            <person name="Amann R."/>
            <person name="Jetten M.S.M."/>
            <person name="Mascher T."/>
            <person name="Medema M.H."/>
            <person name="Devos D.P."/>
            <person name="Kaster A.-K."/>
            <person name="Ovreas L."/>
            <person name="Rohde M."/>
            <person name="Galperin M.Y."/>
            <person name="Jogler C."/>
        </authorList>
    </citation>
    <scope>NUCLEOTIDE SEQUENCE [LARGE SCALE GENOMIC DNA]</scope>
    <source>
        <strain evidence="1 2">V22</strain>
    </source>
</reference>
<dbReference type="Proteomes" id="UP000319976">
    <property type="component" value="Chromosome"/>
</dbReference>
<dbReference type="RefSeq" id="WP_145263094.1">
    <property type="nucleotide sequence ID" value="NZ_CP036316.1"/>
</dbReference>
<gene>
    <name evidence="1" type="ORF">V22_24970</name>
</gene>
<dbReference type="EMBL" id="CP036316">
    <property type="protein sequence ID" value="QDT65250.1"/>
    <property type="molecule type" value="Genomic_DNA"/>
</dbReference>
<dbReference type="KEGG" id="chya:V22_24970"/>
<evidence type="ECO:0000313" key="1">
    <source>
        <dbReference type="EMBL" id="QDT65250.1"/>
    </source>
</evidence>